<evidence type="ECO:0000256" key="1">
    <source>
        <dbReference type="SAM" id="Phobius"/>
    </source>
</evidence>
<dbReference type="SUPFAM" id="SSF103473">
    <property type="entry name" value="MFS general substrate transporter"/>
    <property type="match status" value="1"/>
</dbReference>
<feature type="transmembrane region" description="Helical" evidence="1">
    <location>
        <begin position="167"/>
        <end position="188"/>
    </location>
</feature>
<feature type="transmembrane region" description="Helical" evidence="1">
    <location>
        <begin position="419"/>
        <end position="438"/>
    </location>
</feature>
<feature type="transmembrane region" description="Helical" evidence="1">
    <location>
        <begin position="444"/>
        <end position="463"/>
    </location>
</feature>
<sequence length="494" mass="52896">MVAGHPSSCSAGQPVTMVSDGDVDPWDFLAARKSEVSAREPAVSEAIAQEPILPRERGEIRAEMAGPTLKRRAWPLAAALIAVSFAGFLTEVVGASQMIALAGPSSLIYMYPLGGLGLIAVALLQFRFVDHRARLPMLRAVGFGYAAVFIVAIVFISLSVWEVAATGAIWLLADQLNFLVPLLVWSLAGDEFNVAEGRKIFGWIVAWTYLGQLAGLAVSAFAPLAMDPLGIPLWALLALDPIVCVFVALWLPRRLRHTAAAKGTAKDENLRESLAGAWEFINGVKVWRTLLIASLITFASTMTAHLAFLSGVGTILGSDASALQVLIGSVTFGVFILCWLIQKLAARRVQDRLGIPGTLLILPIAVVLAGLVLAVGSAMGSIAVLVVGIALVRIPRWTVDENTRRAALALVPDERRARVSFFVDLGPIALGLIIAGPIGLIGVVFGVAWVVPLIAAVIAAFAIRPSISVIRGWDDSLMNWRLRRRKQNRTLDFS</sequence>
<organism evidence="2">
    <name type="scientific">freshwater metagenome</name>
    <dbReference type="NCBI Taxonomy" id="449393"/>
    <lineage>
        <taxon>unclassified sequences</taxon>
        <taxon>metagenomes</taxon>
        <taxon>ecological metagenomes</taxon>
    </lineage>
</organism>
<proteinExistence type="predicted"/>
<dbReference type="AlphaFoldDB" id="A0A6J6QT25"/>
<feature type="transmembrane region" description="Helical" evidence="1">
    <location>
        <begin position="140"/>
        <end position="161"/>
    </location>
</feature>
<name>A0A6J6QT25_9ZZZZ</name>
<evidence type="ECO:0000313" key="2">
    <source>
        <dbReference type="EMBL" id="CAB4714567.1"/>
    </source>
</evidence>
<feature type="transmembrane region" description="Helical" evidence="1">
    <location>
        <begin position="353"/>
        <end position="375"/>
    </location>
</feature>
<reference evidence="2" key="1">
    <citation type="submission" date="2020-05" db="EMBL/GenBank/DDBJ databases">
        <authorList>
            <person name="Chiriac C."/>
            <person name="Salcher M."/>
            <person name="Ghai R."/>
            <person name="Kavagutti S V."/>
        </authorList>
    </citation>
    <scope>NUCLEOTIDE SEQUENCE</scope>
</reference>
<keyword evidence="1" id="KW-0472">Membrane</keyword>
<protein>
    <submittedName>
        <fullName evidence="2">Unannotated protein</fullName>
    </submittedName>
</protein>
<feature type="transmembrane region" description="Helical" evidence="1">
    <location>
        <begin position="322"/>
        <end position="341"/>
    </location>
</feature>
<dbReference type="InterPro" id="IPR036259">
    <property type="entry name" value="MFS_trans_sf"/>
</dbReference>
<keyword evidence="1" id="KW-0812">Transmembrane</keyword>
<dbReference type="EMBL" id="CAEZXZ010000203">
    <property type="protein sequence ID" value="CAB4714567.1"/>
    <property type="molecule type" value="Genomic_DNA"/>
</dbReference>
<feature type="transmembrane region" description="Helical" evidence="1">
    <location>
        <begin position="108"/>
        <end position="128"/>
    </location>
</feature>
<keyword evidence="1" id="KW-1133">Transmembrane helix</keyword>
<gene>
    <name evidence="2" type="ORF">UFOPK2625_01199</name>
</gene>
<feature type="transmembrane region" description="Helical" evidence="1">
    <location>
        <begin position="200"/>
        <end position="225"/>
    </location>
</feature>
<dbReference type="Gene3D" id="1.20.1250.20">
    <property type="entry name" value="MFS general substrate transporter like domains"/>
    <property type="match status" value="1"/>
</dbReference>
<feature type="transmembrane region" description="Helical" evidence="1">
    <location>
        <begin position="381"/>
        <end position="399"/>
    </location>
</feature>
<accession>A0A6J6QT25</accession>
<feature type="transmembrane region" description="Helical" evidence="1">
    <location>
        <begin position="290"/>
        <end position="316"/>
    </location>
</feature>
<feature type="transmembrane region" description="Helical" evidence="1">
    <location>
        <begin position="231"/>
        <end position="251"/>
    </location>
</feature>
<feature type="transmembrane region" description="Helical" evidence="1">
    <location>
        <begin position="73"/>
        <end position="96"/>
    </location>
</feature>